<evidence type="ECO:0000256" key="2">
    <source>
        <dbReference type="ARBA" id="ARBA00012438"/>
    </source>
</evidence>
<dbReference type="InterPro" id="IPR036097">
    <property type="entry name" value="HisK_dim/P_sf"/>
</dbReference>
<evidence type="ECO:0000256" key="5">
    <source>
        <dbReference type="ARBA" id="ARBA00022777"/>
    </source>
</evidence>
<dbReference type="InterPro" id="IPR005467">
    <property type="entry name" value="His_kinase_dom"/>
</dbReference>
<dbReference type="CDD" id="cd00075">
    <property type="entry name" value="HATPase"/>
    <property type="match status" value="1"/>
</dbReference>
<evidence type="ECO:0000259" key="8">
    <source>
        <dbReference type="PROSITE" id="PS50109"/>
    </source>
</evidence>
<dbReference type="Pfam" id="PF02518">
    <property type="entry name" value="HATPase_c"/>
    <property type="match status" value="1"/>
</dbReference>
<keyword evidence="10" id="KW-1185">Reference proteome</keyword>
<dbReference type="RefSeq" id="WP_330199597.1">
    <property type="nucleotide sequence ID" value="NZ_JAZDRP010000007.1"/>
</dbReference>
<dbReference type="SMART" id="SM00387">
    <property type="entry name" value="HATPase_c"/>
    <property type="match status" value="1"/>
</dbReference>
<dbReference type="EMBL" id="JAZDRP010000007">
    <property type="protein sequence ID" value="MEE2526933.1"/>
    <property type="molecule type" value="Genomic_DNA"/>
</dbReference>
<keyword evidence="6" id="KW-0902">Two-component regulatory system</keyword>
<dbReference type="GO" id="GO:0005524">
    <property type="term" value="F:ATP binding"/>
    <property type="evidence" value="ECO:0007669"/>
    <property type="project" value="UniProtKB-KW"/>
</dbReference>
<evidence type="ECO:0000256" key="7">
    <source>
        <dbReference type="SAM" id="Phobius"/>
    </source>
</evidence>
<evidence type="ECO:0000256" key="1">
    <source>
        <dbReference type="ARBA" id="ARBA00000085"/>
    </source>
</evidence>
<dbReference type="InterPro" id="IPR050736">
    <property type="entry name" value="Sensor_HK_Regulatory"/>
</dbReference>
<evidence type="ECO:0000256" key="3">
    <source>
        <dbReference type="ARBA" id="ARBA00022553"/>
    </source>
</evidence>
<protein>
    <recommendedName>
        <fullName evidence="2">histidine kinase</fullName>
        <ecNumber evidence="2">2.7.13.3</ecNumber>
    </recommendedName>
</protein>
<keyword evidence="7" id="KW-0472">Membrane</keyword>
<keyword evidence="5" id="KW-0418">Kinase</keyword>
<keyword evidence="7" id="KW-0812">Transmembrane</keyword>
<reference evidence="9 10" key="1">
    <citation type="submission" date="2024-01" db="EMBL/GenBank/DDBJ databases">
        <title>Hyphobacterium bacterium isolated from marine sediment.</title>
        <authorList>
            <person name="Zhao S."/>
        </authorList>
    </citation>
    <scope>NUCLEOTIDE SEQUENCE [LARGE SCALE GENOMIC DNA]</scope>
    <source>
        <strain evidence="10">HN65</strain>
    </source>
</reference>
<evidence type="ECO:0000256" key="4">
    <source>
        <dbReference type="ARBA" id="ARBA00022679"/>
    </source>
</evidence>
<dbReference type="InterPro" id="IPR004358">
    <property type="entry name" value="Sig_transdc_His_kin-like_C"/>
</dbReference>
<dbReference type="InterPro" id="IPR000014">
    <property type="entry name" value="PAS"/>
</dbReference>
<keyword evidence="3" id="KW-0597">Phosphoprotein</keyword>
<dbReference type="Gene3D" id="3.30.450.20">
    <property type="entry name" value="PAS domain"/>
    <property type="match status" value="2"/>
</dbReference>
<feature type="domain" description="Histidine kinase" evidence="8">
    <location>
        <begin position="597"/>
        <end position="810"/>
    </location>
</feature>
<dbReference type="CDD" id="cd00082">
    <property type="entry name" value="HisKA"/>
    <property type="match status" value="1"/>
</dbReference>
<dbReference type="InterPro" id="IPR003661">
    <property type="entry name" value="HisK_dim/P_dom"/>
</dbReference>
<gene>
    <name evidence="9" type="ORF">V0U79_11170</name>
</gene>
<dbReference type="SMART" id="SM00388">
    <property type="entry name" value="HisKA"/>
    <property type="match status" value="1"/>
</dbReference>
<keyword evidence="9" id="KW-0547">Nucleotide-binding</keyword>
<dbReference type="InterPro" id="IPR036890">
    <property type="entry name" value="HATPase_C_sf"/>
</dbReference>
<accession>A0ABU7LSQ8</accession>
<dbReference type="EC" id="2.7.13.3" evidence="2"/>
<dbReference type="SUPFAM" id="SSF47384">
    <property type="entry name" value="Homodimeric domain of signal transducing histidine kinase"/>
    <property type="match status" value="1"/>
</dbReference>
<keyword evidence="9" id="KW-0067">ATP-binding</keyword>
<evidence type="ECO:0000313" key="9">
    <source>
        <dbReference type="EMBL" id="MEE2526933.1"/>
    </source>
</evidence>
<feature type="transmembrane region" description="Helical" evidence="7">
    <location>
        <begin position="12"/>
        <end position="35"/>
    </location>
</feature>
<keyword evidence="7" id="KW-1133">Transmembrane helix</keyword>
<dbReference type="SUPFAM" id="SSF55785">
    <property type="entry name" value="PYP-like sensor domain (PAS domain)"/>
    <property type="match status" value="2"/>
</dbReference>
<dbReference type="Gene3D" id="3.30.565.10">
    <property type="entry name" value="Histidine kinase-like ATPase, C-terminal domain"/>
    <property type="match status" value="1"/>
</dbReference>
<sequence>MTGMPEAGPDITQIVSISVTLAAVLFALIAGAWAYRLTAGARAAQALWRERSRELEDKVARADGVFGAYPGLVLVWDEVPELADGKLESWGKPRIFGSPSALASLLKFAEASEGPDPAALLLEGVADYEARAASGDDTTLRRRFAELISDGRPFSLTIIGPEGRFLEADARASGTQLVVWLSDATIRGLEESEARGRVEEARRQLEADPIAILDTLERAPFPAWRMNSSGRIIWANHAYARAVEADGPADVLDKQVALEPAIKELALDAAKSGEAVSALKPVVVDGSRRALDLVSFPISGGAAGFALDVTDGEEAKTALKRFRRAFDDTLNQLAEAVAVFDRGQKLVFRNTAFDNLFGLDGKMLDARPGHGEMLDRMREARKIPEQADYSEWKKGELARYEDAPDTEIPDDLWNLPDGRTLRVARQRNPLGGLLLVFEDKSDELSLRARYNTLINVQRATLDKLHEAVAVFGSDGRLRLHNTEFEELWNLEPAELDGRPELEIVAEKCAALFDDADVWSEMKARVTDPSPEARRHVTGEMQREDGKTLVWLSRPLPDGATLIAWQDVTDSRRIEEALRERAEALEASERIKGEFVEHVSYQLRTPLTTITGYTDMILQGIAGELGEQQATYMGYVRSAADELEKMVTDILDVAAIDAGQLELETSDVDLKAVVQDAVELLAAKAEHAGVRLAVNAPSGEAMITGDAKRLRQITVNMLSNALKHTPKDGRITLTVKRDEDGASIAVADTGEGIDPERQAKVFERFERGSRGGAGLGLALVKEIVEMHGGWVDLASEPEKGTTVVCHLPTIAKVEAAPELDLTGMLRPAGEKAAAEG</sequence>
<organism evidence="9 10">
    <name type="scientific">Hyphobacterium lacteum</name>
    <dbReference type="NCBI Taxonomy" id="3116575"/>
    <lineage>
        <taxon>Bacteria</taxon>
        <taxon>Pseudomonadati</taxon>
        <taxon>Pseudomonadota</taxon>
        <taxon>Alphaproteobacteria</taxon>
        <taxon>Maricaulales</taxon>
        <taxon>Maricaulaceae</taxon>
        <taxon>Hyphobacterium</taxon>
    </lineage>
</organism>
<dbReference type="PROSITE" id="PS50109">
    <property type="entry name" value="HIS_KIN"/>
    <property type="match status" value="1"/>
</dbReference>
<proteinExistence type="predicted"/>
<dbReference type="SUPFAM" id="SSF55874">
    <property type="entry name" value="ATPase domain of HSP90 chaperone/DNA topoisomerase II/histidine kinase"/>
    <property type="match status" value="1"/>
</dbReference>
<dbReference type="Pfam" id="PF00512">
    <property type="entry name" value="HisKA"/>
    <property type="match status" value="1"/>
</dbReference>
<dbReference type="Pfam" id="PF12860">
    <property type="entry name" value="PAS_7"/>
    <property type="match status" value="2"/>
</dbReference>
<dbReference type="InterPro" id="IPR035965">
    <property type="entry name" value="PAS-like_dom_sf"/>
</dbReference>
<dbReference type="Proteomes" id="UP001354971">
    <property type="component" value="Unassembled WGS sequence"/>
</dbReference>
<dbReference type="PANTHER" id="PTHR43711:SF1">
    <property type="entry name" value="HISTIDINE KINASE 1"/>
    <property type="match status" value="1"/>
</dbReference>
<comment type="caution">
    <text evidence="9">The sequence shown here is derived from an EMBL/GenBank/DDBJ whole genome shotgun (WGS) entry which is preliminary data.</text>
</comment>
<dbReference type="Gene3D" id="1.10.287.130">
    <property type="match status" value="1"/>
</dbReference>
<dbReference type="PRINTS" id="PR00344">
    <property type="entry name" value="BCTRLSENSOR"/>
</dbReference>
<comment type="catalytic activity">
    <reaction evidence="1">
        <text>ATP + protein L-histidine = ADP + protein N-phospho-L-histidine.</text>
        <dbReference type="EC" id="2.7.13.3"/>
    </reaction>
</comment>
<name>A0ABU7LSQ8_9PROT</name>
<keyword evidence="4" id="KW-0808">Transferase</keyword>
<evidence type="ECO:0000313" key="10">
    <source>
        <dbReference type="Proteomes" id="UP001354971"/>
    </source>
</evidence>
<dbReference type="SMART" id="SM00091">
    <property type="entry name" value="PAS"/>
    <property type="match status" value="3"/>
</dbReference>
<dbReference type="PANTHER" id="PTHR43711">
    <property type="entry name" value="TWO-COMPONENT HISTIDINE KINASE"/>
    <property type="match status" value="1"/>
</dbReference>
<dbReference type="InterPro" id="IPR003594">
    <property type="entry name" value="HATPase_dom"/>
</dbReference>
<evidence type="ECO:0000256" key="6">
    <source>
        <dbReference type="ARBA" id="ARBA00023012"/>
    </source>
</evidence>